<feature type="chain" id="PRO_5003310295" description="Lipoprotein" evidence="1">
    <location>
        <begin position="22"/>
        <end position="189"/>
    </location>
</feature>
<dbReference type="OrthoDB" id="820612at2"/>
<evidence type="ECO:0000256" key="1">
    <source>
        <dbReference type="SAM" id="SignalP"/>
    </source>
</evidence>
<dbReference type="RefSeq" id="WP_013766939.1">
    <property type="nucleotide sequence ID" value="NC_015510.1"/>
</dbReference>
<dbReference type="STRING" id="760192.Halhy_4562"/>
<keyword evidence="3" id="KW-1185">Reference proteome</keyword>
<dbReference type="EMBL" id="CP002691">
    <property type="protein sequence ID" value="AEE52401.1"/>
    <property type="molecule type" value="Genomic_DNA"/>
</dbReference>
<protein>
    <recommendedName>
        <fullName evidence="4">Lipoprotein</fullName>
    </recommendedName>
</protein>
<gene>
    <name evidence="2" type="ordered locus">Halhy_4562</name>
</gene>
<dbReference type="Proteomes" id="UP000008461">
    <property type="component" value="Chromosome"/>
</dbReference>
<accession>F4KTI7</accession>
<keyword evidence="1" id="KW-0732">Signal</keyword>
<evidence type="ECO:0000313" key="3">
    <source>
        <dbReference type="Proteomes" id="UP000008461"/>
    </source>
</evidence>
<sequence length="189" mass="20850">MKKFKLLISGLALCLALASCEDPNLPFQQFPELAYGAVARLLSPATFAAAGTFKKADVPGSKLVFTVDFYDEDKGKNVESFAFLVKFTDRKNAGANNKAEKALVTYNSTQFTTHPKYGTQTLDVTITYQQVLTLLELTAEQVNVADRFEFQVVITKKDGKVFKASNTSAEFVNSTGGFGFPMEFRRDVL</sequence>
<evidence type="ECO:0008006" key="4">
    <source>
        <dbReference type="Google" id="ProtNLM"/>
    </source>
</evidence>
<evidence type="ECO:0000313" key="2">
    <source>
        <dbReference type="EMBL" id="AEE52401.1"/>
    </source>
</evidence>
<reference key="2">
    <citation type="submission" date="2011-04" db="EMBL/GenBank/DDBJ databases">
        <title>Complete sequence of chromosome of Haliscomenobacter hydrossis DSM 1100.</title>
        <authorList>
            <consortium name="US DOE Joint Genome Institute (JGI-PGF)"/>
            <person name="Lucas S."/>
            <person name="Han J."/>
            <person name="Lapidus A."/>
            <person name="Bruce D."/>
            <person name="Goodwin L."/>
            <person name="Pitluck S."/>
            <person name="Peters L."/>
            <person name="Kyrpides N."/>
            <person name="Mavromatis K."/>
            <person name="Ivanova N."/>
            <person name="Ovchinnikova G."/>
            <person name="Pagani I."/>
            <person name="Daligault H."/>
            <person name="Detter J.C."/>
            <person name="Han C."/>
            <person name="Land M."/>
            <person name="Hauser L."/>
            <person name="Markowitz V."/>
            <person name="Cheng J.-F."/>
            <person name="Hugenholtz P."/>
            <person name="Woyke T."/>
            <person name="Wu D."/>
            <person name="Verbarg S."/>
            <person name="Frueling A."/>
            <person name="Brambilla E."/>
            <person name="Klenk H.-P."/>
            <person name="Eisen J.A."/>
        </authorList>
    </citation>
    <scope>NUCLEOTIDE SEQUENCE</scope>
    <source>
        <strain>DSM 1100</strain>
    </source>
</reference>
<dbReference type="AlphaFoldDB" id="F4KTI7"/>
<dbReference type="PROSITE" id="PS51257">
    <property type="entry name" value="PROKAR_LIPOPROTEIN"/>
    <property type="match status" value="1"/>
</dbReference>
<reference evidence="2 3" key="1">
    <citation type="journal article" date="2011" name="Stand. Genomic Sci.">
        <title>Complete genome sequence of Haliscomenobacter hydrossis type strain (O).</title>
        <authorList>
            <consortium name="US DOE Joint Genome Institute (JGI-PGF)"/>
            <person name="Daligault H."/>
            <person name="Lapidus A."/>
            <person name="Zeytun A."/>
            <person name="Nolan M."/>
            <person name="Lucas S."/>
            <person name="Del Rio T.G."/>
            <person name="Tice H."/>
            <person name="Cheng J.F."/>
            <person name="Tapia R."/>
            <person name="Han C."/>
            <person name="Goodwin L."/>
            <person name="Pitluck S."/>
            <person name="Liolios K."/>
            <person name="Pagani I."/>
            <person name="Ivanova N."/>
            <person name="Huntemann M."/>
            <person name="Mavromatis K."/>
            <person name="Mikhailova N."/>
            <person name="Pati A."/>
            <person name="Chen A."/>
            <person name="Palaniappan K."/>
            <person name="Land M."/>
            <person name="Hauser L."/>
            <person name="Brambilla E.M."/>
            <person name="Rohde M."/>
            <person name="Verbarg S."/>
            <person name="Goker M."/>
            <person name="Bristow J."/>
            <person name="Eisen J.A."/>
            <person name="Markowitz V."/>
            <person name="Hugenholtz P."/>
            <person name="Kyrpides N.C."/>
            <person name="Klenk H.P."/>
            <person name="Woyke T."/>
        </authorList>
    </citation>
    <scope>NUCLEOTIDE SEQUENCE [LARGE SCALE GENOMIC DNA]</scope>
    <source>
        <strain evidence="3">ATCC 27775 / DSM 1100 / LMG 10767 / O</strain>
    </source>
</reference>
<feature type="signal peptide" evidence="1">
    <location>
        <begin position="1"/>
        <end position="21"/>
    </location>
</feature>
<dbReference type="KEGG" id="hhy:Halhy_4562"/>
<dbReference type="HOGENOM" id="CLU_1432722_0_0_10"/>
<organism evidence="2 3">
    <name type="scientific">Haliscomenobacter hydrossis (strain ATCC 27775 / DSM 1100 / LMG 10767 / O)</name>
    <dbReference type="NCBI Taxonomy" id="760192"/>
    <lineage>
        <taxon>Bacteria</taxon>
        <taxon>Pseudomonadati</taxon>
        <taxon>Bacteroidota</taxon>
        <taxon>Saprospiria</taxon>
        <taxon>Saprospirales</taxon>
        <taxon>Haliscomenobacteraceae</taxon>
        <taxon>Haliscomenobacter</taxon>
    </lineage>
</organism>
<proteinExistence type="predicted"/>
<name>F4KTI7_HALH1</name>